<proteinExistence type="predicted"/>
<protein>
    <submittedName>
        <fullName evidence="1">Uncharacterized protein</fullName>
    </submittedName>
</protein>
<dbReference type="Proteomes" id="UP001054252">
    <property type="component" value="Unassembled WGS sequence"/>
</dbReference>
<dbReference type="AlphaFoldDB" id="A0AAV5LGB7"/>
<comment type="caution">
    <text evidence="1">The sequence shown here is derived from an EMBL/GenBank/DDBJ whole genome shotgun (WGS) entry which is preliminary data.</text>
</comment>
<keyword evidence="2" id="KW-1185">Reference proteome</keyword>
<evidence type="ECO:0000313" key="1">
    <source>
        <dbReference type="EMBL" id="GKV36078.1"/>
    </source>
</evidence>
<gene>
    <name evidence="1" type="ORF">SLEP1_g44251</name>
</gene>
<dbReference type="EMBL" id="BPVZ01000114">
    <property type="protein sequence ID" value="GKV36078.1"/>
    <property type="molecule type" value="Genomic_DNA"/>
</dbReference>
<organism evidence="1 2">
    <name type="scientific">Rubroshorea leprosula</name>
    <dbReference type="NCBI Taxonomy" id="152421"/>
    <lineage>
        <taxon>Eukaryota</taxon>
        <taxon>Viridiplantae</taxon>
        <taxon>Streptophyta</taxon>
        <taxon>Embryophyta</taxon>
        <taxon>Tracheophyta</taxon>
        <taxon>Spermatophyta</taxon>
        <taxon>Magnoliopsida</taxon>
        <taxon>eudicotyledons</taxon>
        <taxon>Gunneridae</taxon>
        <taxon>Pentapetalae</taxon>
        <taxon>rosids</taxon>
        <taxon>malvids</taxon>
        <taxon>Malvales</taxon>
        <taxon>Dipterocarpaceae</taxon>
        <taxon>Rubroshorea</taxon>
    </lineage>
</organism>
<accession>A0AAV5LGB7</accession>
<evidence type="ECO:0000313" key="2">
    <source>
        <dbReference type="Proteomes" id="UP001054252"/>
    </source>
</evidence>
<reference evidence="1 2" key="1">
    <citation type="journal article" date="2021" name="Commun. Biol.">
        <title>The genome of Shorea leprosula (Dipterocarpaceae) highlights the ecological relevance of drought in aseasonal tropical rainforests.</title>
        <authorList>
            <person name="Ng K.K.S."/>
            <person name="Kobayashi M.J."/>
            <person name="Fawcett J.A."/>
            <person name="Hatakeyama M."/>
            <person name="Paape T."/>
            <person name="Ng C.H."/>
            <person name="Ang C.C."/>
            <person name="Tnah L.H."/>
            <person name="Lee C.T."/>
            <person name="Nishiyama T."/>
            <person name="Sese J."/>
            <person name="O'Brien M.J."/>
            <person name="Copetti D."/>
            <person name="Mohd Noor M.I."/>
            <person name="Ong R.C."/>
            <person name="Putra M."/>
            <person name="Sireger I.Z."/>
            <person name="Indrioko S."/>
            <person name="Kosugi Y."/>
            <person name="Izuno A."/>
            <person name="Isagi Y."/>
            <person name="Lee S.L."/>
            <person name="Shimizu K.K."/>
        </authorList>
    </citation>
    <scope>NUCLEOTIDE SEQUENCE [LARGE SCALE GENOMIC DNA]</scope>
    <source>
        <strain evidence="1">214</strain>
    </source>
</reference>
<sequence length="66" mass="7430">MKADVRKMKAYVKRLKDEERNAKEVLEHKKLELAKMREVNGVVAEGNASIQLCLDVIAMLLGPGSY</sequence>
<name>A0AAV5LGB7_9ROSI</name>